<accession>A0A4P2VR14</accession>
<dbReference type="GO" id="GO:0009693">
    <property type="term" value="P:ethylene biosynthetic process"/>
    <property type="evidence" value="ECO:0007669"/>
    <property type="project" value="UniProtKB-KW"/>
</dbReference>
<dbReference type="InterPro" id="IPR026992">
    <property type="entry name" value="DIOX_N"/>
</dbReference>
<dbReference type="InterPro" id="IPR044861">
    <property type="entry name" value="IPNS-like_FE2OG_OXY"/>
</dbReference>
<evidence type="ECO:0000256" key="1">
    <source>
        <dbReference type="ARBA" id="ARBA00004767"/>
    </source>
</evidence>
<evidence type="ECO:0000256" key="3">
    <source>
        <dbReference type="ARBA" id="ARBA00012531"/>
    </source>
</evidence>
<evidence type="ECO:0000313" key="12">
    <source>
        <dbReference type="EMBL" id="BBH54599.1"/>
    </source>
</evidence>
<dbReference type="OrthoDB" id="5288930at2"/>
<dbReference type="PROSITE" id="PS51471">
    <property type="entry name" value="FE2OG_OXY"/>
    <property type="match status" value="1"/>
</dbReference>
<dbReference type="RefSeq" id="WP_130612639.1">
    <property type="nucleotide sequence ID" value="NZ_AP019368.1"/>
</dbReference>
<organism evidence="12 13">
    <name type="scientific">Fluviispira sanaruensis</name>
    <dbReference type="NCBI Taxonomy" id="2493639"/>
    <lineage>
        <taxon>Bacteria</taxon>
        <taxon>Pseudomonadati</taxon>
        <taxon>Bdellovibrionota</taxon>
        <taxon>Oligoflexia</taxon>
        <taxon>Silvanigrellales</taxon>
        <taxon>Silvanigrellaceae</taxon>
        <taxon>Fluviispira</taxon>
    </lineage>
</organism>
<dbReference type="GO" id="GO:0046872">
    <property type="term" value="F:metal ion binding"/>
    <property type="evidence" value="ECO:0007669"/>
    <property type="project" value="UniProtKB-KW"/>
</dbReference>
<dbReference type="Pfam" id="PF03171">
    <property type="entry name" value="2OG-FeII_Oxy"/>
    <property type="match status" value="1"/>
</dbReference>
<evidence type="ECO:0000256" key="6">
    <source>
        <dbReference type="ARBA" id="ARBA00031011"/>
    </source>
</evidence>
<proteinExistence type="inferred from homology"/>
<dbReference type="Pfam" id="PF14226">
    <property type="entry name" value="DIOX_N"/>
    <property type="match status" value="1"/>
</dbReference>
<dbReference type="PRINTS" id="PR00682">
    <property type="entry name" value="IPNSYNTHASE"/>
</dbReference>
<dbReference type="EC" id="1.13.12.19" evidence="3"/>
<dbReference type="InterPro" id="IPR050231">
    <property type="entry name" value="Iron_ascorbate_oxido_reductase"/>
</dbReference>
<reference evidence="12 13" key="1">
    <citation type="submission" date="2018-12" db="EMBL/GenBank/DDBJ databases">
        <title>Rubrispira sanarue gen. nov., sp., nov., a member of the order Silvanigrellales, isolated from a brackish lake in Hamamatsu Japan.</title>
        <authorList>
            <person name="Maejima Y."/>
            <person name="Iino T."/>
            <person name="Muraguchi Y."/>
            <person name="Fukuda K."/>
            <person name="Nojiri H."/>
            <person name="Ohkuma M."/>
            <person name="Moriuchi R."/>
            <person name="Dohra H."/>
            <person name="Kimbara K."/>
            <person name="Shintani M."/>
        </authorList>
    </citation>
    <scope>NUCLEOTIDE SEQUENCE [LARGE SCALE GENOMIC DNA]</scope>
    <source>
        <strain evidence="12 13">RF1110005</strain>
    </source>
</reference>
<evidence type="ECO:0000256" key="2">
    <source>
        <dbReference type="ARBA" id="ARBA00012293"/>
    </source>
</evidence>
<keyword evidence="10" id="KW-0479">Metal-binding</keyword>
<evidence type="ECO:0000256" key="5">
    <source>
        <dbReference type="ARBA" id="ARBA00022666"/>
    </source>
</evidence>
<comment type="catalytic activity">
    <reaction evidence="9">
        <text>L-arginine + 2-oxoglutarate + O2 = guanidine + L-glutamate 5-semialdehyde + succinate + CO2</text>
        <dbReference type="Rhea" id="RHEA:31535"/>
        <dbReference type="ChEBI" id="CHEBI:15379"/>
        <dbReference type="ChEBI" id="CHEBI:16526"/>
        <dbReference type="ChEBI" id="CHEBI:16810"/>
        <dbReference type="ChEBI" id="CHEBI:30031"/>
        <dbReference type="ChEBI" id="CHEBI:30087"/>
        <dbReference type="ChEBI" id="CHEBI:32682"/>
        <dbReference type="ChEBI" id="CHEBI:58066"/>
        <dbReference type="EC" id="1.14.20.7"/>
    </reaction>
</comment>
<evidence type="ECO:0000256" key="10">
    <source>
        <dbReference type="RuleBase" id="RU003682"/>
    </source>
</evidence>
<evidence type="ECO:0000259" key="11">
    <source>
        <dbReference type="PROSITE" id="PS51471"/>
    </source>
</evidence>
<feature type="domain" description="Fe2OG dioxygenase" evidence="11">
    <location>
        <begin position="169"/>
        <end position="276"/>
    </location>
</feature>
<dbReference type="GO" id="GO:0102276">
    <property type="term" value="F:2-oxoglutarate oxygenase/decarboxylase (ethylene-forming) activity"/>
    <property type="evidence" value="ECO:0007669"/>
    <property type="project" value="UniProtKB-EC"/>
</dbReference>
<comment type="catalytic activity">
    <reaction evidence="8">
        <text>2-oxoglutarate + O2 + 2 H(+) = ethene + 3 CO2 + H2O</text>
        <dbReference type="Rhea" id="RHEA:31523"/>
        <dbReference type="ChEBI" id="CHEBI:15377"/>
        <dbReference type="ChEBI" id="CHEBI:15378"/>
        <dbReference type="ChEBI" id="CHEBI:15379"/>
        <dbReference type="ChEBI" id="CHEBI:16526"/>
        <dbReference type="ChEBI" id="CHEBI:16810"/>
        <dbReference type="ChEBI" id="CHEBI:18153"/>
        <dbReference type="EC" id="1.13.12.19"/>
    </reaction>
</comment>
<keyword evidence="10" id="KW-0560">Oxidoreductase</keyword>
<evidence type="ECO:0000256" key="9">
    <source>
        <dbReference type="ARBA" id="ARBA00049359"/>
    </source>
</evidence>
<dbReference type="Proteomes" id="UP000291236">
    <property type="component" value="Chromosome"/>
</dbReference>
<sequence>MKKVPLTDVRLYTQGSHKEKAEFIQKFGRAIQEFGFVIIEGHNISEQVINNTYSAIEKLFSLPIETKLKYVDNSIIGQRGYVNFGIERAKNNTIGDLKEFWHIGREHFLNSKLKVEYTKNIWPDNDLPNFKQFTLDLYCKLDQLSQVLLSALSEYLNLPKYTLPQMAMDGNSILRALHYPPLNKEQYHSGAIRAAAHEDINLLTILCETKESGLEILTRNGKWLQIESHPGQMIVDSGDMLSRVTNNIIPSTTHRVVNPIDSRNTSRYSLPFFVHAYEKCELNVLENCKSPSKPNLFPPILANEFLLQRLRENGLVKT</sequence>
<dbReference type="PANTHER" id="PTHR47990">
    <property type="entry name" value="2-OXOGLUTARATE (2OG) AND FE(II)-DEPENDENT OXYGENASE SUPERFAMILY PROTEIN-RELATED"/>
    <property type="match status" value="1"/>
</dbReference>
<protein>
    <recommendedName>
        <fullName evidence="4">2-oxoglutarate-dependent ethylene/succinate-forming enzyme</fullName>
        <ecNumber evidence="3">1.13.12.19</ecNumber>
        <ecNumber evidence="2">1.14.20.7</ecNumber>
    </recommendedName>
    <alternativeName>
        <fullName evidence="6">2-oxoglutarate dioxygenase (ethylene-forming)</fullName>
    </alternativeName>
    <alternativeName>
        <fullName evidence="7">2-oxoglutarate/L-arginine monooxygenase/decarboxylase (succinate-forming)</fullName>
    </alternativeName>
</protein>
<evidence type="ECO:0000256" key="7">
    <source>
        <dbReference type="ARBA" id="ARBA00031282"/>
    </source>
</evidence>
<keyword evidence="5" id="KW-0266">Ethylene biosynthesis</keyword>
<dbReference type="EMBL" id="AP019368">
    <property type="protein sequence ID" value="BBH54599.1"/>
    <property type="molecule type" value="Genomic_DNA"/>
</dbReference>
<dbReference type="KEGG" id="sbf:JCM31447_30710"/>
<dbReference type="Gene3D" id="2.60.120.330">
    <property type="entry name" value="B-lactam Antibiotic, Isopenicillin N Synthase, Chain"/>
    <property type="match status" value="1"/>
</dbReference>
<evidence type="ECO:0000313" key="13">
    <source>
        <dbReference type="Proteomes" id="UP000291236"/>
    </source>
</evidence>
<keyword evidence="10" id="KW-0408">Iron</keyword>
<dbReference type="InterPro" id="IPR005123">
    <property type="entry name" value="Oxoglu/Fe-dep_dioxygenase_dom"/>
</dbReference>
<gene>
    <name evidence="12" type="ORF">JCM31447_30710</name>
</gene>
<dbReference type="SUPFAM" id="SSF51197">
    <property type="entry name" value="Clavaminate synthase-like"/>
    <property type="match status" value="1"/>
</dbReference>
<dbReference type="AlphaFoldDB" id="A0A4P2VR14"/>
<keyword evidence="13" id="KW-1185">Reference proteome</keyword>
<comment type="similarity">
    <text evidence="10">Belongs to the iron/ascorbate-dependent oxidoreductase family.</text>
</comment>
<dbReference type="InterPro" id="IPR027443">
    <property type="entry name" value="IPNS-like_sf"/>
</dbReference>
<evidence type="ECO:0000256" key="4">
    <source>
        <dbReference type="ARBA" id="ARBA00019045"/>
    </source>
</evidence>
<evidence type="ECO:0000256" key="8">
    <source>
        <dbReference type="ARBA" id="ARBA00047725"/>
    </source>
</evidence>
<dbReference type="EC" id="1.14.20.7" evidence="2"/>
<name>A0A4P2VR14_FLUSA</name>
<comment type="pathway">
    <text evidence="1">Alkene biosynthesis; ethylene biosynthesis via 2-oxoglutarate.</text>
</comment>